<evidence type="ECO:0000313" key="1">
    <source>
        <dbReference type="EMBL" id="KIK18570.1"/>
    </source>
</evidence>
<dbReference type="Proteomes" id="UP000054018">
    <property type="component" value="Unassembled WGS sequence"/>
</dbReference>
<gene>
    <name evidence="1" type="ORF">PISMIDRAFT_14279</name>
</gene>
<organism evidence="1 2">
    <name type="scientific">Pisolithus microcarpus 441</name>
    <dbReference type="NCBI Taxonomy" id="765257"/>
    <lineage>
        <taxon>Eukaryota</taxon>
        <taxon>Fungi</taxon>
        <taxon>Dikarya</taxon>
        <taxon>Basidiomycota</taxon>
        <taxon>Agaricomycotina</taxon>
        <taxon>Agaricomycetes</taxon>
        <taxon>Agaricomycetidae</taxon>
        <taxon>Boletales</taxon>
        <taxon>Sclerodermatineae</taxon>
        <taxon>Pisolithaceae</taxon>
        <taxon>Pisolithus</taxon>
    </lineage>
</organism>
<protein>
    <submittedName>
        <fullName evidence="1">Unplaced genomic scaffold scaffold_118, whole genome shotgun sequence</fullName>
    </submittedName>
</protein>
<accession>A0A0C9Y1K9</accession>
<dbReference type="EMBL" id="KN833802">
    <property type="protein sequence ID" value="KIK18570.1"/>
    <property type="molecule type" value="Genomic_DNA"/>
</dbReference>
<evidence type="ECO:0000313" key="2">
    <source>
        <dbReference type="Proteomes" id="UP000054018"/>
    </source>
</evidence>
<dbReference type="HOGENOM" id="CLU_1787577_0_0_1"/>
<reference evidence="1 2" key="1">
    <citation type="submission" date="2014-04" db="EMBL/GenBank/DDBJ databases">
        <authorList>
            <consortium name="DOE Joint Genome Institute"/>
            <person name="Kuo A."/>
            <person name="Kohler A."/>
            <person name="Costa M.D."/>
            <person name="Nagy L.G."/>
            <person name="Floudas D."/>
            <person name="Copeland A."/>
            <person name="Barry K.W."/>
            <person name="Cichocki N."/>
            <person name="Veneault-Fourrey C."/>
            <person name="LaButti K."/>
            <person name="Lindquist E.A."/>
            <person name="Lipzen A."/>
            <person name="Lundell T."/>
            <person name="Morin E."/>
            <person name="Murat C."/>
            <person name="Sun H."/>
            <person name="Tunlid A."/>
            <person name="Henrissat B."/>
            <person name="Grigoriev I.V."/>
            <person name="Hibbett D.S."/>
            <person name="Martin F."/>
            <person name="Nordberg H.P."/>
            <person name="Cantor M.N."/>
            <person name="Hua S.X."/>
        </authorList>
    </citation>
    <scope>NUCLEOTIDE SEQUENCE [LARGE SCALE GENOMIC DNA]</scope>
    <source>
        <strain evidence="1 2">441</strain>
    </source>
</reference>
<proteinExistence type="predicted"/>
<name>A0A0C9Y1K9_9AGAM</name>
<keyword evidence="2" id="KW-1185">Reference proteome</keyword>
<sequence>MTISNLLRMSSDVMHRFSLSRSDFTTAHLHVIPVFQMDRGVLRTSLLSRIGISSDDDSKPHEDIERCDVGVLRMPLLSRIGILNNDDFEPPEDVERRDVLVFTIQTRLYNSPPSHYSSLSDGQEHAQDVPLIKNRYLEQQRFRMS</sequence>
<reference evidence="2" key="2">
    <citation type="submission" date="2015-01" db="EMBL/GenBank/DDBJ databases">
        <title>Evolutionary Origins and Diversification of the Mycorrhizal Mutualists.</title>
        <authorList>
            <consortium name="DOE Joint Genome Institute"/>
            <consortium name="Mycorrhizal Genomics Consortium"/>
            <person name="Kohler A."/>
            <person name="Kuo A."/>
            <person name="Nagy L.G."/>
            <person name="Floudas D."/>
            <person name="Copeland A."/>
            <person name="Barry K.W."/>
            <person name="Cichocki N."/>
            <person name="Veneault-Fourrey C."/>
            <person name="LaButti K."/>
            <person name="Lindquist E.A."/>
            <person name="Lipzen A."/>
            <person name="Lundell T."/>
            <person name="Morin E."/>
            <person name="Murat C."/>
            <person name="Riley R."/>
            <person name="Ohm R."/>
            <person name="Sun H."/>
            <person name="Tunlid A."/>
            <person name="Henrissat B."/>
            <person name="Grigoriev I.V."/>
            <person name="Hibbett D.S."/>
            <person name="Martin F."/>
        </authorList>
    </citation>
    <scope>NUCLEOTIDE SEQUENCE [LARGE SCALE GENOMIC DNA]</scope>
    <source>
        <strain evidence="2">441</strain>
    </source>
</reference>
<dbReference type="OrthoDB" id="10456801at2759"/>
<dbReference type="AlphaFoldDB" id="A0A0C9Y1K9"/>